<feature type="transmembrane region" description="Helical" evidence="7">
    <location>
        <begin position="260"/>
        <end position="279"/>
    </location>
</feature>
<reference evidence="9 10" key="1">
    <citation type="submission" date="2017-01" db="EMBL/GenBank/DDBJ databases">
        <authorList>
            <person name="Erauso G."/>
        </authorList>
    </citation>
    <scope>NUCLEOTIDE SEQUENCE [LARGE SCALE GENOMIC DNA]</scope>
    <source>
        <strain evidence="9">MESINF1</strain>
    </source>
</reference>
<gene>
    <name evidence="9" type="ORF">MESINF_0861</name>
</gene>
<dbReference type="PROSITE" id="PS50928">
    <property type="entry name" value="ABC_TM1"/>
    <property type="match status" value="1"/>
</dbReference>
<sequence length="288" mass="32730">MSTLNREERSALKMVLPYVILTVLLFVFLLGSNLFNSFTDKNGNLTLQNYIDNFTDPVVGRTLLNTIVWVVGSVSGQLLLGLFVALLLNESTKGQIIFRSIILILPWAVLDIVAGVMWKWMYNDMYGVLNDVLVKMHIIRDYIPWLATENMAMLSVIIANIWKGFCLSGMFFLAGLQTIPIDLYEAAEIDGANSFKRFWKITIPQLKPVIMTTLMLTTIWTINYFPLIYTMTGGGPGYGTETIVTYIYKLGFKFMEFNKAASLSNVLFVIIFFIAFLFLRSIAREEAR</sequence>
<evidence type="ECO:0000256" key="7">
    <source>
        <dbReference type="RuleBase" id="RU363032"/>
    </source>
</evidence>
<comment type="similarity">
    <text evidence="7">Belongs to the binding-protein-dependent transport system permease family.</text>
</comment>
<keyword evidence="5 7" id="KW-1133">Transmembrane helix</keyword>
<keyword evidence="9" id="KW-0762">Sugar transport</keyword>
<evidence type="ECO:0000313" key="10">
    <source>
        <dbReference type="Proteomes" id="UP000250796"/>
    </source>
</evidence>
<dbReference type="Proteomes" id="UP000250796">
    <property type="component" value="Chromosome MESINF"/>
</dbReference>
<evidence type="ECO:0000256" key="6">
    <source>
        <dbReference type="ARBA" id="ARBA00023136"/>
    </source>
</evidence>
<evidence type="ECO:0000256" key="4">
    <source>
        <dbReference type="ARBA" id="ARBA00022692"/>
    </source>
</evidence>
<evidence type="ECO:0000256" key="2">
    <source>
        <dbReference type="ARBA" id="ARBA00022448"/>
    </source>
</evidence>
<feature type="transmembrane region" description="Helical" evidence="7">
    <location>
        <begin position="100"/>
        <end position="122"/>
    </location>
</feature>
<dbReference type="RefSeq" id="WP_169698663.1">
    <property type="nucleotide sequence ID" value="NZ_LS974202.1"/>
</dbReference>
<comment type="subcellular location">
    <subcellularLocation>
        <location evidence="1 7">Cell membrane</location>
        <topology evidence="1 7">Multi-pass membrane protein</topology>
    </subcellularLocation>
</comment>
<dbReference type="KEGG" id="minf:MESINF_0861"/>
<feature type="transmembrane region" description="Helical" evidence="7">
    <location>
        <begin position="209"/>
        <end position="229"/>
    </location>
</feature>
<keyword evidence="4 7" id="KW-0812">Transmembrane</keyword>
<keyword evidence="3" id="KW-1003">Cell membrane</keyword>
<dbReference type="PANTHER" id="PTHR43005">
    <property type="entry name" value="BLR7065 PROTEIN"/>
    <property type="match status" value="1"/>
</dbReference>
<accession>A0A7Z7LFA5</accession>
<dbReference type="GO" id="GO:0005886">
    <property type="term" value="C:plasma membrane"/>
    <property type="evidence" value="ECO:0007669"/>
    <property type="project" value="UniProtKB-SubCell"/>
</dbReference>
<dbReference type="GO" id="GO:0055085">
    <property type="term" value="P:transmembrane transport"/>
    <property type="evidence" value="ECO:0007669"/>
    <property type="project" value="InterPro"/>
</dbReference>
<dbReference type="PANTHER" id="PTHR43005:SF1">
    <property type="entry name" value="SPERMIDINE_PUTRESCINE TRANSPORT SYSTEM PERMEASE PROTEIN"/>
    <property type="match status" value="1"/>
</dbReference>
<dbReference type="CDD" id="cd06261">
    <property type="entry name" value="TM_PBP2"/>
    <property type="match status" value="1"/>
</dbReference>
<evidence type="ECO:0000256" key="5">
    <source>
        <dbReference type="ARBA" id="ARBA00022989"/>
    </source>
</evidence>
<feature type="transmembrane region" description="Helical" evidence="7">
    <location>
        <begin position="67"/>
        <end position="88"/>
    </location>
</feature>
<evidence type="ECO:0000256" key="1">
    <source>
        <dbReference type="ARBA" id="ARBA00004651"/>
    </source>
</evidence>
<name>A0A7Z7LFA5_9BACT</name>
<evidence type="ECO:0000256" key="3">
    <source>
        <dbReference type="ARBA" id="ARBA00022475"/>
    </source>
</evidence>
<evidence type="ECO:0000259" key="8">
    <source>
        <dbReference type="PROSITE" id="PS50928"/>
    </source>
</evidence>
<proteinExistence type="inferred from homology"/>
<evidence type="ECO:0000313" key="9">
    <source>
        <dbReference type="EMBL" id="SSC12310.1"/>
    </source>
</evidence>
<dbReference type="Gene3D" id="1.10.3720.10">
    <property type="entry name" value="MetI-like"/>
    <property type="match status" value="1"/>
</dbReference>
<protein>
    <submittedName>
        <fullName evidence="9">Permease component of ABC-type sugar transporter</fullName>
    </submittedName>
</protein>
<keyword evidence="2 7" id="KW-0813">Transport</keyword>
<keyword evidence="10" id="KW-1185">Reference proteome</keyword>
<feature type="domain" description="ABC transmembrane type-1" evidence="8">
    <location>
        <begin position="63"/>
        <end position="278"/>
    </location>
</feature>
<dbReference type="InterPro" id="IPR000515">
    <property type="entry name" value="MetI-like"/>
</dbReference>
<dbReference type="Pfam" id="PF00528">
    <property type="entry name" value="BPD_transp_1"/>
    <property type="match status" value="1"/>
</dbReference>
<dbReference type="AlphaFoldDB" id="A0A7Z7LFA5"/>
<keyword evidence="6 7" id="KW-0472">Membrane</keyword>
<dbReference type="EMBL" id="LS974202">
    <property type="protein sequence ID" value="SSC12310.1"/>
    <property type="molecule type" value="Genomic_DNA"/>
</dbReference>
<dbReference type="InterPro" id="IPR035906">
    <property type="entry name" value="MetI-like_sf"/>
</dbReference>
<feature type="transmembrane region" description="Helical" evidence="7">
    <location>
        <begin position="15"/>
        <end position="35"/>
    </location>
</feature>
<dbReference type="SUPFAM" id="SSF161098">
    <property type="entry name" value="MetI-like"/>
    <property type="match status" value="1"/>
</dbReference>
<organism evidence="9 10">
    <name type="scientific">Mesotoga infera</name>
    <dbReference type="NCBI Taxonomy" id="1236046"/>
    <lineage>
        <taxon>Bacteria</taxon>
        <taxon>Thermotogati</taxon>
        <taxon>Thermotogota</taxon>
        <taxon>Thermotogae</taxon>
        <taxon>Kosmotogales</taxon>
        <taxon>Kosmotogaceae</taxon>
        <taxon>Mesotoga</taxon>
    </lineage>
</organism>